<dbReference type="InterPro" id="IPR012675">
    <property type="entry name" value="Beta-grasp_dom_sf"/>
</dbReference>
<dbReference type="PANTHER" id="PTHR34472">
    <property type="entry name" value="SULFUR CARRIER PROTEIN THIS"/>
    <property type="match status" value="1"/>
</dbReference>
<dbReference type="SUPFAM" id="SSF54285">
    <property type="entry name" value="MoaD/ThiS"/>
    <property type="match status" value="1"/>
</dbReference>
<dbReference type="CDD" id="cd00565">
    <property type="entry name" value="Ubl_ThiS"/>
    <property type="match status" value="1"/>
</dbReference>
<accession>A0ABY5SJD1</accession>
<dbReference type="Proteomes" id="UP001057877">
    <property type="component" value="Chromosome"/>
</dbReference>
<dbReference type="InterPro" id="IPR016155">
    <property type="entry name" value="Mopterin_synth/thiamin_S_b"/>
</dbReference>
<dbReference type="Gene3D" id="3.10.20.30">
    <property type="match status" value="1"/>
</dbReference>
<dbReference type="EMBL" id="CP091430">
    <property type="protein sequence ID" value="UVI33749.1"/>
    <property type="molecule type" value="Genomic_DNA"/>
</dbReference>
<proteinExistence type="predicted"/>
<reference evidence="1" key="1">
    <citation type="submission" date="2022-01" db="EMBL/GenBank/DDBJ databases">
        <title>Paenibacillus spongiae sp. nov., isolated from marine sponge.</title>
        <authorList>
            <person name="Li Z."/>
            <person name="Zhang M."/>
        </authorList>
    </citation>
    <scope>NUCLEOTIDE SEQUENCE</scope>
    <source>
        <strain evidence="1">PHS-Z3</strain>
    </source>
</reference>
<name>A0ABY5SJD1_9BACL</name>
<dbReference type="PANTHER" id="PTHR34472:SF1">
    <property type="entry name" value="SULFUR CARRIER PROTEIN THIS"/>
    <property type="match status" value="1"/>
</dbReference>
<gene>
    <name evidence="1" type="primary">thiS</name>
    <name evidence="1" type="ORF">L1F29_24915</name>
</gene>
<dbReference type="NCBIfam" id="TIGR01683">
    <property type="entry name" value="thiS"/>
    <property type="match status" value="1"/>
</dbReference>
<evidence type="ECO:0000313" key="1">
    <source>
        <dbReference type="EMBL" id="UVI33749.1"/>
    </source>
</evidence>
<keyword evidence="2" id="KW-1185">Reference proteome</keyword>
<organism evidence="1 2">
    <name type="scientific">Paenibacillus spongiae</name>
    <dbReference type="NCBI Taxonomy" id="2909671"/>
    <lineage>
        <taxon>Bacteria</taxon>
        <taxon>Bacillati</taxon>
        <taxon>Bacillota</taxon>
        <taxon>Bacilli</taxon>
        <taxon>Bacillales</taxon>
        <taxon>Paenibacillaceae</taxon>
        <taxon>Paenibacillus</taxon>
    </lineage>
</organism>
<sequence>MNGRTEQTAASNVIELIQQLGLEGKRIVVELNGSILARDEWSRAEIENDAELELVHFVGGG</sequence>
<dbReference type="InterPro" id="IPR003749">
    <property type="entry name" value="ThiS/MoaD-like"/>
</dbReference>
<evidence type="ECO:0000313" key="2">
    <source>
        <dbReference type="Proteomes" id="UP001057877"/>
    </source>
</evidence>
<dbReference type="InterPro" id="IPR010035">
    <property type="entry name" value="Thi_S"/>
</dbReference>
<protein>
    <submittedName>
        <fullName evidence="1">Sulfur carrier protein ThiS</fullName>
    </submittedName>
</protein>
<dbReference type="Pfam" id="PF02597">
    <property type="entry name" value="ThiS"/>
    <property type="match status" value="1"/>
</dbReference>